<evidence type="ECO:0000313" key="2">
    <source>
        <dbReference type="EMBL" id="CAG8660484.1"/>
    </source>
</evidence>
<evidence type="ECO:0000256" key="1">
    <source>
        <dbReference type="SAM" id="MobiDB-lite"/>
    </source>
</evidence>
<proteinExistence type="predicted"/>
<protein>
    <submittedName>
        <fullName evidence="2">16060_t:CDS:1</fullName>
    </submittedName>
</protein>
<dbReference type="AlphaFoldDB" id="A0A9N9E1F9"/>
<feature type="compositionally biased region" description="Acidic residues" evidence="1">
    <location>
        <begin position="37"/>
        <end position="55"/>
    </location>
</feature>
<dbReference type="EMBL" id="CAJVPP010005134">
    <property type="protein sequence ID" value="CAG8660484.1"/>
    <property type="molecule type" value="Genomic_DNA"/>
</dbReference>
<gene>
    <name evidence="2" type="ORF">FMOSSE_LOCUS11915</name>
</gene>
<feature type="region of interest" description="Disordered" evidence="1">
    <location>
        <begin position="1"/>
        <end position="55"/>
    </location>
</feature>
<name>A0A9N9E1F9_FUNMO</name>
<keyword evidence="3" id="KW-1185">Reference proteome</keyword>
<sequence length="55" mass="6532">MFKWPKQRKHRAQAKRDAEKNGQTIDHFFSITKSNESDEISEESEDEPNDDDDYS</sequence>
<dbReference type="Proteomes" id="UP000789375">
    <property type="component" value="Unassembled WGS sequence"/>
</dbReference>
<organism evidence="2 3">
    <name type="scientific">Funneliformis mosseae</name>
    <name type="common">Endomycorrhizal fungus</name>
    <name type="synonym">Glomus mosseae</name>
    <dbReference type="NCBI Taxonomy" id="27381"/>
    <lineage>
        <taxon>Eukaryota</taxon>
        <taxon>Fungi</taxon>
        <taxon>Fungi incertae sedis</taxon>
        <taxon>Mucoromycota</taxon>
        <taxon>Glomeromycotina</taxon>
        <taxon>Glomeromycetes</taxon>
        <taxon>Glomerales</taxon>
        <taxon>Glomeraceae</taxon>
        <taxon>Funneliformis</taxon>
    </lineage>
</organism>
<feature type="compositionally biased region" description="Basic residues" evidence="1">
    <location>
        <begin position="1"/>
        <end position="13"/>
    </location>
</feature>
<accession>A0A9N9E1F9</accession>
<reference evidence="2" key="1">
    <citation type="submission" date="2021-06" db="EMBL/GenBank/DDBJ databases">
        <authorList>
            <person name="Kallberg Y."/>
            <person name="Tangrot J."/>
            <person name="Rosling A."/>
        </authorList>
    </citation>
    <scope>NUCLEOTIDE SEQUENCE</scope>
    <source>
        <strain evidence="2">87-6 pot B 2015</strain>
    </source>
</reference>
<comment type="caution">
    <text evidence="2">The sequence shown here is derived from an EMBL/GenBank/DDBJ whole genome shotgun (WGS) entry which is preliminary data.</text>
</comment>
<evidence type="ECO:0000313" key="3">
    <source>
        <dbReference type="Proteomes" id="UP000789375"/>
    </source>
</evidence>